<dbReference type="SUPFAM" id="SSF51197">
    <property type="entry name" value="Clavaminate synthase-like"/>
    <property type="match status" value="1"/>
</dbReference>
<dbReference type="InParanoid" id="A0A409WKX1"/>
<evidence type="ECO:0000313" key="3">
    <source>
        <dbReference type="EMBL" id="PPQ79070.1"/>
    </source>
</evidence>
<accession>A0A409WKX1</accession>
<gene>
    <name evidence="3" type="ORF">CVT24_012731</name>
</gene>
<dbReference type="Pfam" id="PF14226">
    <property type="entry name" value="DIOX_N"/>
    <property type="match status" value="1"/>
</dbReference>
<evidence type="ECO:0000313" key="4">
    <source>
        <dbReference type="Proteomes" id="UP000284842"/>
    </source>
</evidence>
<evidence type="ECO:0000259" key="2">
    <source>
        <dbReference type="Pfam" id="PF14226"/>
    </source>
</evidence>
<dbReference type="Proteomes" id="UP000284842">
    <property type="component" value="Unassembled WGS sequence"/>
</dbReference>
<proteinExistence type="predicted"/>
<organism evidence="3 4">
    <name type="scientific">Panaeolus cyanescens</name>
    <dbReference type="NCBI Taxonomy" id="181874"/>
    <lineage>
        <taxon>Eukaryota</taxon>
        <taxon>Fungi</taxon>
        <taxon>Dikarya</taxon>
        <taxon>Basidiomycota</taxon>
        <taxon>Agaricomycotina</taxon>
        <taxon>Agaricomycetes</taxon>
        <taxon>Agaricomycetidae</taxon>
        <taxon>Agaricales</taxon>
        <taxon>Agaricineae</taxon>
        <taxon>Galeropsidaceae</taxon>
        <taxon>Panaeolus</taxon>
    </lineage>
</organism>
<dbReference type="PANTHER" id="PTHR47990">
    <property type="entry name" value="2-OXOGLUTARATE (2OG) AND FE(II)-DEPENDENT OXYGENASE SUPERFAMILY PROTEIN-RELATED"/>
    <property type="match status" value="1"/>
</dbReference>
<dbReference type="OrthoDB" id="406156at2759"/>
<evidence type="ECO:0008006" key="5">
    <source>
        <dbReference type="Google" id="ProtNLM"/>
    </source>
</evidence>
<dbReference type="Pfam" id="PF03171">
    <property type="entry name" value="2OG-FeII_Oxy"/>
    <property type="match status" value="1"/>
</dbReference>
<dbReference type="AlphaFoldDB" id="A0A409WKX1"/>
<comment type="caution">
    <text evidence="3">The sequence shown here is derived from an EMBL/GenBank/DDBJ whole genome shotgun (WGS) entry which is preliminary data.</text>
</comment>
<feature type="domain" description="Non-haem dioxygenase N-terminal" evidence="2">
    <location>
        <begin position="42"/>
        <end position="150"/>
    </location>
</feature>
<dbReference type="EMBL" id="NHTK01005435">
    <property type="protein sequence ID" value="PPQ79070.1"/>
    <property type="molecule type" value="Genomic_DNA"/>
</dbReference>
<protein>
    <recommendedName>
        <fullName evidence="5">Fe2OG dioxygenase domain-containing protein</fullName>
    </recommendedName>
</protein>
<name>A0A409WKX1_9AGAR</name>
<dbReference type="InterPro" id="IPR026992">
    <property type="entry name" value="DIOX_N"/>
</dbReference>
<reference evidence="3 4" key="1">
    <citation type="journal article" date="2018" name="Evol. Lett.">
        <title>Horizontal gene cluster transfer increased hallucinogenic mushroom diversity.</title>
        <authorList>
            <person name="Reynolds H.T."/>
            <person name="Vijayakumar V."/>
            <person name="Gluck-Thaler E."/>
            <person name="Korotkin H.B."/>
            <person name="Matheny P.B."/>
            <person name="Slot J.C."/>
        </authorList>
    </citation>
    <scope>NUCLEOTIDE SEQUENCE [LARGE SCALE GENOMIC DNA]</scope>
    <source>
        <strain evidence="3 4">2629</strain>
    </source>
</reference>
<feature type="domain" description="Isopenicillin N synthase-like Fe(2+) 2OG dioxygenase" evidence="1">
    <location>
        <begin position="226"/>
        <end position="315"/>
    </location>
</feature>
<dbReference type="InterPro" id="IPR027443">
    <property type="entry name" value="IPNS-like_sf"/>
</dbReference>
<evidence type="ECO:0000259" key="1">
    <source>
        <dbReference type="Pfam" id="PF03171"/>
    </source>
</evidence>
<sequence>MEASNPPLADLSSLEPWDVAPETKMIPEDQYIDLEVVDISQINLESLTSTTSTLLSHAEAIDKAMRGLKKTGFIVVKGFGLTSEEISHQFALGKFLNSSVPEEEKKTLHAAINEGSWAGYKTQGYYKRPDGGYDTTEHYDLYPYTALESRLPQIAKQYLPNIRQFIEHNHYHILPRLLAIISLGLGLEHDALWKLHHRGGSYEADHPLSGAPKDNVDWVHTKDHLRYIIYHPVREEDREKKKYLSLPGHTDLGSVTFLYPQTIAGLQILTAEGEWKYVRHYPGQIVVGLGDSMEFITGGLLKAGPHRVKEPPEDQRHIDRPGMFYFVPFLAEVPLSPINHPAIYKKGGKDIFEEYYQHGGKPMLSNEWLVERSKLVGKKRIEGDLDEFGQKKSAMRMALEDISYRYM</sequence>
<keyword evidence="4" id="KW-1185">Reference proteome</keyword>
<dbReference type="InterPro" id="IPR044861">
    <property type="entry name" value="IPNS-like_FE2OG_OXY"/>
</dbReference>
<dbReference type="InterPro" id="IPR050231">
    <property type="entry name" value="Iron_ascorbate_oxido_reductase"/>
</dbReference>
<dbReference type="STRING" id="181874.A0A409WKX1"/>
<dbReference type="Gene3D" id="2.60.120.330">
    <property type="entry name" value="B-lactam Antibiotic, Isopenicillin N Synthase, Chain"/>
    <property type="match status" value="1"/>
</dbReference>